<keyword evidence="2 5" id="KW-0238">DNA-binding</keyword>
<dbReference type="GO" id="GO:0003677">
    <property type="term" value="F:DNA binding"/>
    <property type="evidence" value="ECO:0007669"/>
    <property type="project" value="UniProtKB-KW"/>
</dbReference>
<feature type="domain" description="HTH marR-type" evidence="4">
    <location>
        <begin position="3"/>
        <end position="136"/>
    </location>
</feature>
<evidence type="ECO:0000313" key="6">
    <source>
        <dbReference type="Proteomes" id="UP000199050"/>
    </source>
</evidence>
<dbReference type="Proteomes" id="UP000199050">
    <property type="component" value="Unassembled WGS sequence"/>
</dbReference>
<keyword evidence="6" id="KW-1185">Reference proteome</keyword>
<dbReference type="OrthoDB" id="6462103at2"/>
<dbReference type="PANTHER" id="PTHR42756">
    <property type="entry name" value="TRANSCRIPTIONAL REGULATOR, MARR"/>
    <property type="match status" value="1"/>
</dbReference>
<dbReference type="PANTHER" id="PTHR42756:SF1">
    <property type="entry name" value="TRANSCRIPTIONAL REPRESSOR OF EMRAB OPERON"/>
    <property type="match status" value="1"/>
</dbReference>
<dbReference type="RefSeq" id="WP_090714228.1">
    <property type="nucleotide sequence ID" value="NZ_CBCSKY010000008.1"/>
</dbReference>
<dbReference type="PROSITE" id="PS50995">
    <property type="entry name" value="HTH_MARR_2"/>
    <property type="match status" value="1"/>
</dbReference>
<dbReference type="SMART" id="SM00347">
    <property type="entry name" value="HTH_MARR"/>
    <property type="match status" value="1"/>
</dbReference>
<evidence type="ECO:0000256" key="2">
    <source>
        <dbReference type="ARBA" id="ARBA00023125"/>
    </source>
</evidence>
<dbReference type="InterPro" id="IPR023187">
    <property type="entry name" value="Tscrpt_reg_MarR-type_CS"/>
</dbReference>
<organism evidence="5 6">
    <name type="scientific">Paenibacillus typhae</name>
    <dbReference type="NCBI Taxonomy" id="1174501"/>
    <lineage>
        <taxon>Bacteria</taxon>
        <taxon>Bacillati</taxon>
        <taxon>Bacillota</taxon>
        <taxon>Bacilli</taxon>
        <taxon>Bacillales</taxon>
        <taxon>Paenibacillaceae</taxon>
        <taxon>Paenibacillus</taxon>
    </lineage>
</organism>
<evidence type="ECO:0000313" key="5">
    <source>
        <dbReference type="EMBL" id="SDI97083.1"/>
    </source>
</evidence>
<sequence>MNKEPVGKLIAYLHRQNTKILSRELQPYGLGSGGQHSFLKLILGNPGITQDQMTNEMKFDKATTARSVKHLEQLGYIERQPDPKDRRSSHLYPTAKALAFAPEFQSILDGHNARMTAELTEEESDTLVALLQKVIRSTEKLL</sequence>
<evidence type="ECO:0000259" key="4">
    <source>
        <dbReference type="PROSITE" id="PS50995"/>
    </source>
</evidence>
<name>A0A1G8PXC1_9BACL</name>
<dbReference type="Gene3D" id="1.10.10.10">
    <property type="entry name" value="Winged helix-like DNA-binding domain superfamily/Winged helix DNA-binding domain"/>
    <property type="match status" value="1"/>
</dbReference>
<dbReference type="InterPro" id="IPR000835">
    <property type="entry name" value="HTH_MarR-typ"/>
</dbReference>
<dbReference type="Pfam" id="PF12802">
    <property type="entry name" value="MarR_2"/>
    <property type="match status" value="1"/>
</dbReference>
<keyword evidence="1" id="KW-0805">Transcription regulation</keyword>
<accession>A0A1G8PXC1</accession>
<dbReference type="PROSITE" id="PS01117">
    <property type="entry name" value="HTH_MARR_1"/>
    <property type="match status" value="1"/>
</dbReference>
<dbReference type="SUPFAM" id="SSF46785">
    <property type="entry name" value="Winged helix' DNA-binding domain"/>
    <property type="match status" value="1"/>
</dbReference>
<dbReference type="InterPro" id="IPR036388">
    <property type="entry name" value="WH-like_DNA-bd_sf"/>
</dbReference>
<dbReference type="EMBL" id="FNDX01000010">
    <property type="protein sequence ID" value="SDI97083.1"/>
    <property type="molecule type" value="Genomic_DNA"/>
</dbReference>
<gene>
    <name evidence="5" type="ORF">SAMN05216192_11092</name>
</gene>
<dbReference type="PRINTS" id="PR00598">
    <property type="entry name" value="HTHMARR"/>
</dbReference>
<dbReference type="InterPro" id="IPR036390">
    <property type="entry name" value="WH_DNA-bd_sf"/>
</dbReference>
<dbReference type="GO" id="GO:0003700">
    <property type="term" value="F:DNA-binding transcription factor activity"/>
    <property type="evidence" value="ECO:0007669"/>
    <property type="project" value="InterPro"/>
</dbReference>
<keyword evidence="3" id="KW-0804">Transcription</keyword>
<dbReference type="STRING" id="1174501.SAMN05216192_11092"/>
<evidence type="ECO:0000256" key="3">
    <source>
        <dbReference type="ARBA" id="ARBA00023163"/>
    </source>
</evidence>
<reference evidence="6" key="1">
    <citation type="submission" date="2016-10" db="EMBL/GenBank/DDBJ databases">
        <authorList>
            <person name="Varghese N."/>
            <person name="Submissions S."/>
        </authorList>
    </citation>
    <scope>NUCLEOTIDE SEQUENCE [LARGE SCALE GENOMIC DNA]</scope>
    <source>
        <strain evidence="6">CGMCC 1.11012</strain>
    </source>
</reference>
<proteinExistence type="predicted"/>
<protein>
    <submittedName>
        <fullName evidence="5">DNA-binding transcriptional regulator, MarR family</fullName>
    </submittedName>
</protein>
<dbReference type="AlphaFoldDB" id="A0A1G8PXC1"/>
<evidence type="ECO:0000256" key="1">
    <source>
        <dbReference type="ARBA" id="ARBA00023015"/>
    </source>
</evidence>